<evidence type="ECO:0000313" key="1">
    <source>
        <dbReference type="EMBL" id="CAF1066580.1"/>
    </source>
</evidence>
<dbReference type="Proteomes" id="UP000663828">
    <property type="component" value="Unassembled WGS sequence"/>
</dbReference>
<reference evidence="1" key="1">
    <citation type="submission" date="2021-02" db="EMBL/GenBank/DDBJ databases">
        <authorList>
            <person name="Nowell W R."/>
        </authorList>
    </citation>
    <scope>NUCLEOTIDE SEQUENCE</scope>
</reference>
<feature type="non-terminal residue" evidence="1">
    <location>
        <position position="1"/>
    </location>
</feature>
<sequence>EIRPSILKPDVEIVLLQLTKAKLILNSPRFVQLEAFKAIAPNLTCLGLQFTIAYPIEIGVDDDCDPNEIIPYKTVILWVTVKDHFESIRLLLKTGIIRSLCPIEGFALAACSLAANFCLDARIQTMFEFLKLALGYCPVKQLAKVCISPAVVYNFQQECHTSDSRKRVLLMSRCLDSRVLYNLALL</sequence>
<keyword evidence="2" id="KW-1185">Reference proteome</keyword>
<protein>
    <submittedName>
        <fullName evidence="1">Uncharacterized protein</fullName>
    </submittedName>
</protein>
<proteinExistence type="predicted"/>
<name>A0A814LKW9_ADIRI</name>
<dbReference type="AlphaFoldDB" id="A0A814LKW9"/>
<evidence type="ECO:0000313" key="2">
    <source>
        <dbReference type="Proteomes" id="UP000663828"/>
    </source>
</evidence>
<accession>A0A814LKW9</accession>
<dbReference type="EMBL" id="CAJNOR010001060">
    <property type="protein sequence ID" value="CAF1066580.1"/>
    <property type="molecule type" value="Genomic_DNA"/>
</dbReference>
<organism evidence="1 2">
    <name type="scientific">Adineta ricciae</name>
    <name type="common">Rotifer</name>
    <dbReference type="NCBI Taxonomy" id="249248"/>
    <lineage>
        <taxon>Eukaryota</taxon>
        <taxon>Metazoa</taxon>
        <taxon>Spiralia</taxon>
        <taxon>Gnathifera</taxon>
        <taxon>Rotifera</taxon>
        <taxon>Eurotatoria</taxon>
        <taxon>Bdelloidea</taxon>
        <taxon>Adinetida</taxon>
        <taxon>Adinetidae</taxon>
        <taxon>Adineta</taxon>
    </lineage>
</organism>
<gene>
    <name evidence="1" type="ORF">XAT740_LOCUS16575</name>
</gene>
<comment type="caution">
    <text evidence="1">The sequence shown here is derived from an EMBL/GenBank/DDBJ whole genome shotgun (WGS) entry which is preliminary data.</text>
</comment>